<dbReference type="AlphaFoldDB" id="A0A3G9FY05"/>
<dbReference type="Proteomes" id="UP000278756">
    <property type="component" value="Chromosome 1"/>
</dbReference>
<protein>
    <submittedName>
        <fullName evidence="1">Uncharacterized protein</fullName>
    </submittedName>
</protein>
<dbReference type="EMBL" id="AP018827">
    <property type="protein sequence ID" value="BBF79920.1"/>
    <property type="molecule type" value="Genomic_DNA"/>
</dbReference>
<reference evidence="2" key="2">
    <citation type="journal article" date="2017" name="Plant Physiol. Biochem.">
        <title>Differential oxidative and antioxidative response of duckweed Lemna minor toward plant growth promoting/inhibiting bacteria.</title>
        <authorList>
            <person name="Ishizawa H."/>
            <person name="Kuroda M."/>
            <person name="Morikawa M."/>
            <person name="Ike M."/>
        </authorList>
    </citation>
    <scope>NUCLEOTIDE SEQUENCE [LARGE SCALE GENOMIC DNA]</scope>
    <source>
        <strain evidence="2">M6</strain>
    </source>
</reference>
<name>A0A3G9FY05_9CAUL</name>
<evidence type="ECO:0000313" key="2">
    <source>
        <dbReference type="Proteomes" id="UP000278756"/>
    </source>
</evidence>
<evidence type="ECO:0000313" key="1">
    <source>
        <dbReference type="EMBL" id="BBF79920.1"/>
    </source>
</evidence>
<sequence>MQAEFDALQRRVHGGPKWTLQAGTRILGMGGLIDDPARGTLDLWALVGSQMTKRHWVLVYRHVTEMILNAKIANPDKQIWVNASRCPGAEAFILKLGFLPSANEGEFYV</sequence>
<accession>A0A3G9FY05</accession>
<reference evidence="2" key="1">
    <citation type="journal article" date="2017" name="Biotechnol. Biofuels">
        <title>Evaluation of environmental bacterial communities as a factor affecting the growth of duckweed Lemna minor.</title>
        <authorList>
            <person name="Ishizawa H."/>
            <person name="Kuroda M."/>
            <person name="Morikawa M."/>
            <person name="Ike M."/>
        </authorList>
    </citation>
    <scope>NUCLEOTIDE SEQUENCE [LARGE SCALE GENOMIC DNA]</scope>
    <source>
        <strain evidence="2">M6</strain>
    </source>
</reference>
<proteinExistence type="predicted"/>
<organism evidence="1 2">
    <name type="scientific">Asticcacaulis excentricus</name>
    <dbReference type="NCBI Taxonomy" id="78587"/>
    <lineage>
        <taxon>Bacteria</taxon>
        <taxon>Pseudomonadati</taxon>
        <taxon>Pseudomonadota</taxon>
        <taxon>Alphaproteobacteria</taxon>
        <taxon>Caulobacterales</taxon>
        <taxon>Caulobacteraceae</taxon>
        <taxon>Asticcacaulis</taxon>
    </lineage>
</organism>
<gene>
    <name evidence="1" type="ORF">EM6_0497</name>
</gene>